<organism evidence="1 2">
    <name type="scientific">Geodia barretti</name>
    <name type="common">Barrett's horny sponge</name>
    <dbReference type="NCBI Taxonomy" id="519541"/>
    <lineage>
        <taxon>Eukaryota</taxon>
        <taxon>Metazoa</taxon>
        <taxon>Porifera</taxon>
        <taxon>Demospongiae</taxon>
        <taxon>Heteroscleromorpha</taxon>
        <taxon>Tetractinellida</taxon>
        <taxon>Astrophorina</taxon>
        <taxon>Geodiidae</taxon>
        <taxon>Geodia</taxon>
    </lineage>
</organism>
<dbReference type="GO" id="GO:0032465">
    <property type="term" value="P:regulation of cytokinesis"/>
    <property type="evidence" value="ECO:0007669"/>
    <property type="project" value="TreeGrafter"/>
</dbReference>
<feature type="non-terminal residue" evidence="1">
    <location>
        <position position="1"/>
    </location>
</feature>
<dbReference type="PANTHER" id="PTHR46591">
    <property type="entry name" value="ZINC FINGER FYVE DOMAIN-CONTAINING PROTEIN 26"/>
    <property type="match status" value="1"/>
</dbReference>
<dbReference type="GO" id="GO:0005765">
    <property type="term" value="C:lysosomal membrane"/>
    <property type="evidence" value="ECO:0007669"/>
    <property type="project" value="TreeGrafter"/>
</dbReference>
<dbReference type="InterPro" id="IPR028730">
    <property type="entry name" value="ZFYVE26"/>
</dbReference>
<keyword evidence="2" id="KW-1185">Reference proteome</keyword>
<sequence length="549" mass="61216">MSSSTQRPRGGADGQERSVLAGKSILCSSNSQQKLESAVFNAVSLGQWEVARGILAELARMRPNHSRDHDGGENARELLKLLIMEASNSWSGSVAIPTPHHLSWLALQTYNSLYPLPEDQLPDYVRRLVEFRLLLCSVLTDSSSSAVSVSSTLCRYHSTHVLVIPGTIPEPVPPLQSAVLSFLHNVLVSKPTTGHALIQSLTAKESPAYLANNEALQLLYVKAIHESLEAMLQLKLPSEVPETDSDSQYESDHTLTAVIQGRQGVTKECQRLTTLIYGLLSLMDPRPEMSHVLVDKLFVFLLKMNHQLGPEKFIRFDVSKIYACLVGRSTPYLVQRLHEVEEYVRVKASSVGGGAADKSGAWSLKLLRQTEGAQDWRALFFHVYHDHKHFLECVLDLGLQLIRVGRLREASELLSKPEFVLLRPALLLLGWDIFSADGSGKELTEALWPSQVSLSQPLLYEGCCRLAFQVELVQWCLDKTRPHLHPPPSTPHHSHTSHRAGDMFKGLETHSVLYILHHYTPLAALDHLEVIEILKHRPRVPSLSIPLTP</sequence>
<dbReference type="GO" id="GO:0000724">
    <property type="term" value="P:double-strand break repair via homologous recombination"/>
    <property type="evidence" value="ECO:0007669"/>
    <property type="project" value="InterPro"/>
</dbReference>
<dbReference type="GO" id="GO:0005813">
    <property type="term" value="C:centrosome"/>
    <property type="evidence" value="ECO:0007669"/>
    <property type="project" value="TreeGrafter"/>
</dbReference>
<evidence type="ECO:0000313" key="1">
    <source>
        <dbReference type="EMBL" id="CAI8002636.1"/>
    </source>
</evidence>
<accession>A0AA35R3A9</accession>
<name>A0AA35R3A9_GEOBA</name>
<reference evidence="1" key="1">
    <citation type="submission" date="2023-03" db="EMBL/GenBank/DDBJ databases">
        <authorList>
            <person name="Steffen K."/>
            <person name="Cardenas P."/>
        </authorList>
    </citation>
    <scope>NUCLEOTIDE SEQUENCE</scope>
</reference>
<protein>
    <submittedName>
        <fullName evidence="1">Zinc finger FYVE domain-containing protein 26</fullName>
    </submittedName>
</protein>
<dbReference type="GO" id="GO:0030496">
    <property type="term" value="C:midbody"/>
    <property type="evidence" value="ECO:0007669"/>
    <property type="project" value="TreeGrafter"/>
</dbReference>
<dbReference type="PANTHER" id="PTHR46591:SF1">
    <property type="entry name" value="ZINC FINGER FYVE DOMAIN-CONTAINING PROTEIN 26"/>
    <property type="match status" value="1"/>
</dbReference>
<comment type="caution">
    <text evidence="1">The sequence shown here is derived from an EMBL/GenBank/DDBJ whole genome shotgun (WGS) entry which is preliminary data.</text>
</comment>
<dbReference type="GO" id="GO:0032266">
    <property type="term" value="F:phosphatidylinositol-3-phosphate binding"/>
    <property type="evidence" value="ECO:0007669"/>
    <property type="project" value="InterPro"/>
</dbReference>
<dbReference type="AlphaFoldDB" id="A0AA35R3A9"/>
<dbReference type="GO" id="GO:0000281">
    <property type="term" value="P:mitotic cytokinesis"/>
    <property type="evidence" value="ECO:0007669"/>
    <property type="project" value="InterPro"/>
</dbReference>
<dbReference type="Proteomes" id="UP001174909">
    <property type="component" value="Unassembled WGS sequence"/>
</dbReference>
<proteinExistence type="predicted"/>
<gene>
    <name evidence="1" type="ORF">GBAR_LOCUS3432</name>
</gene>
<dbReference type="EMBL" id="CASHTH010000488">
    <property type="protein sequence ID" value="CAI8002636.1"/>
    <property type="molecule type" value="Genomic_DNA"/>
</dbReference>
<evidence type="ECO:0000313" key="2">
    <source>
        <dbReference type="Proteomes" id="UP001174909"/>
    </source>
</evidence>